<reference evidence="2" key="1">
    <citation type="submission" date="2006-06" db="EMBL/GenBank/DDBJ databases">
        <title>Complete sequence of chromosome of Mycobacterium sp. MCS.</title>
        <authorList>
            <consortium name="US DOE Joint Genome Institute"/>
            <person name="Copeland A."/>
            <person name="Lucas S."/>
            <person name="Lapidus A."/>
            <person name="Barry K."/>
            <person name="Detter J.C."/>
            <person name="Glavina del Rio T."/>
            <person name="Hammon N."/>
            <person name="Israni S."/>
            <person name="Dalin E."/>
            <person name="Tice H."/>
            <person name="Pitluck S."/>
            <person name="Martinez M."/>
            <person name="Schmutz J."/>
            <person name="Larimer F."/>
            <person name="Land M."/>
            <person name="Hauser L."/>
            <person name="Kyrpides N."/>
            <person name="Kim E."/>
            <person name="Miller C.D."/>
            <person name="Hughes J.E."/>
            <person name="Anderson A.J."/>
            <person name="Sims R.C."/>
            <person name="Richardson P."/>
        </authorList>
    </citation>
    <scope>NUCLEOTIDE SEQUENCE [LARGE SCALE GENOMIC DNA]</scope>
    <source>
        <strain evidence="2">MCS</strain>
    </source>
</reference>
<organism evidence="2">
    <name type="scientific">Mycobacterium sp. (strain MCS)</name>
    <dbReference type="NCBI Taxonomy" id="164756"/>
    <lineage>
        <taxon>Bacteria</taxon>
        <taxon>Bacillati</taxon>
        <taxon>Actinomycetota</taxon>
        <taxon>Actinomycetes</taxon>
        <taxon>Mycobacteriales</taxon>
        <taxon>Mycobacteriaceae</taxon>
        <taxon>Mycobacterium</taxon>
    </lineage>
</organism>
<dbReference type="EMBL" id="CP000384">
    <property type="protein sequence ID" value="ABG06541.1"/>
    <property type="molecule type" value="Genomic_DNA"/>
</dbReference>
<dbReference type="SUPFAM" id="SSF53474">
    <property type="entry name" value="alpha/beta-Hydrolases"/>
    <property type="match status" value="1"/>
</dbReference>
<evidence type="ECO:0000259" key="1">
    <source>
        <dbReference type="Pfam" id="PF08237"/>
    </source>
</evidence>
<gene>
    <name evidence="2" type="ordered locus">Mmcs_0420</name>
</gene>
<dbReference type="Pfam" id="PF08237">
    <property type="entry name" value="PE-PPE"/>
    <property type="match status" value="1"/>
</dbReference>
<dbReference type="InterPro" id="IPR029058">
    <property type="entry name" value="AB_hydrolase_fold"/>
</dbReference>
<sequence precursor="true">MRILARSGLALLVAVGTVLLALVSTVTLVFTLAASTYVIRGTEYGVPFCLPFCHGNPTPEELAMPYVDGTVNNPPDGIVVVDYPASFWPFSDGYFVDPTYDDAVEQGVNALPPPGQFQDLDGSVIFGYSQGTQVATLYKREFNEY</sequence>
<dbReference type="AlphaFoldDB" id="A0A5Q5BEE4"/>
<accession>A0A5Q5BEE4</accession>
<proteinExistence type="predicted"/>
<protein>
    <recommendedName>
        <fullName evidence="1">PE-PPE domain-containing protein</fullName>
    </recommendedName>
</protein>
<dbReference type="InterPro" id="IPR013228">
    <property type="entry name" value="PE-PPE_C"/>
</dbReference>
<feature type="domain" description="PE-PPE" evidence="1">
    <location>
        <begin position="79"/>
        <end position="141"/>
    </location>
</feature>
<evidence type="ECO:0000313" key="2">
    <source>
        <dbReference type="EMBL" id="ABG06541.1"/>
    </source>
</evidence>
<dbReference type="KEGG" id="mmc:Mmcs_0420"/>
<dbReference type="Gene3D" id="3.40.50.1820">
    <property type="entry name" value="alpha/beta hydrolase"/>
    <property type="match status" value="1"/>
</dbReference>
<name>A0A5Q5BEE4_MYCSS</name>